<gene>
    <name evidence="2" type="ORF">N7460_007073</name>
</gene>
<reference evidence="2" key="2">
    <citation type="submission" date="2023-01" db="EMBL/GenBank/DDBJ databases">
        <authorList>
            <person name="Petersen C."/>
        </authorList>
    </citation>
    <scope>NUCLEOTIDE SEQUENCE</scope>
    <source>
        <strain evidence="2">IBT 15450</strain>
    </source>
</reference>
<organism evidence="2 3">
    <name type="scientific">Penicillium canescens</name>
    <dbReference type="NCBI Taxonomy" id="5083"/>
    <lineage>
        <taxon>Eukaryota</taxon>
        <taxon>Fungi</taxon>
        <taxon>Dikarya</taxon>
        <taxon>Ascomycota</taxon>
        <taxon>Pezizomycotina</taxon>
        <taxon>Eurotiomycetes</taxon>
        <taxon>Eurotiomycetidae</taxon>
        <taxon>Eurotiales</taxon>
        <taxon>Aspergillaceae</taxon>
        <taxon>Penicillium</taxon>
    </lineage>
</organism>
<dbReference type="AlphaFoldDB" id="A0AAD6IC95"/>
<dbReference type="EMBL" id="JAQJZL010000006">
    <property type="protein sequence ID" value="KAJ6039041.1"/>
    <property type="molecule type" value="Genomic_DNA"/>
</dbReference>
<feature type="compositionally biased region" description="Low complexity" evidence="1">
    <location>
        <begin position="144"/>
        <end position="158"/>
    </location>
</feature>
<proteinExistence type="predicted"/>
<evidence type="ECO:0000256" key="1">
    <source>
        <dbReference type="SAM" id="MobiDB-lite"/>
    </source>
</evidence>
<dbReference type="Proteomes" id="UP001219568">
    <property type="component" value="Unassembled WGS sequence"/>
</dbReference>
<keyword evidence="3" id="KW-1185">Reference proteome</keyword>
<evidence type="ECO:0000313" key="2">
    <source>
        <dbReference type="EMBL" id="KAJ6039041.1"/>
    </source>
</evidence>
<sequence length="478" mass="53180">MLGDSELLALQRFIDFLCRARTLSHQPTESYRPRSPVTPILCHSNPFTPESSTQRLDVEDEAAQRQRACREDFRTSEIYPNHQDQRRYMAYVEDAEGENSWAHYELEGRPPLSQALANSTAINRKLVERDHTDAWKFGIAPGISSTSDQSQGSSLTTDPNPQVEFITDGIEDSGQANSLSRGTTSPFNQTPTSSLATDLGSHAEEASVINFSEDDINSASDGGYSSPRHTLENRRENSIPSSENSFRSGFAQCPILLPIDQLASPATLPLDTPLSKGPTALLSLAQVDISGLLLQKHDTGYFVTTESGFGIKAIKENILQTLEGQSLGPCEIEISHPLYDALQKCREDPDYFLRQVGISHQASAKGAVARIFEKSFQITRTAQLMPLYERLTLYALYNLVVKKGYHDGEQFRFGQLARLVQDIKSELSDDDSLEDGKLRNTIQRLVLEGKELSRIIRRHFNNNPGYLMALPVSLTANK</sequence>
<evidence type="ECO:0000313" key="3">
    <source>
        <dbReference type="Proteomes" id="UP001219568"/>
    </source>
</evidence>
<comment type="caution">
    <text evidence="2">The sequence shown here is derived from an EMBL/GenBank/DDBJ whole genome shotgun (WGS) entry which is preliminary data.</text>
</comment>
<feature type="region of interest" description="Disordered" evidence="1">
    <location>
        <begin position="138"/>
        <end position="244"/>
    </location>
</feature>
<protein>
    <submittedName>
        <fullName evidence="2">Uncharacterized protein</fullName>
    </submittedName>
</protein>
<accession>A0AAD6IC95</accession>
<reference evidence="2" key="1">
    <citation type="journal article" date="2023" name="IMA Fungus">
        <title>Comparative genomic study of the Penicillium genus elucidates a diverse pangenome and 15 lateral gene transfer events.</title>
        <authorList>
            <person name="Petersen C."/>
            <person name="Sorensen T."/>
            <person name="Nielsen M.R."/>
            <person name="Sondergaard T.E."/>
            <person name="Sorensen J.L."/>
            <person name="Fitzpatrick D.A."/>
            <person name="Frisvad J.C."/>
            <person name="Nielsen K.L."/>
        </authorList>
    </citation>
    <scope>NUCLEOTIDE SEQUENCE</scope>
    <source>
        <strain evidence="2">IBT 15450</strain>
    </source>
</reference>
<feature type="compositionally biased region" description="Polar residues" evidence="1">
    <location>
        <begin position="174"/>
        <end position="196"/>
    </location>
</feature>
<name>A0AAD6IC95_PENCN</name>